<dbReference type="InterPro" id="IPR008936">
    <property type="entry name" value="Rho_GTPase_activation_prot"/>
</dbReference>
<dbReference type="SMART" id="SM00324">
    <property type="entry name" value="RhoGAP"/>
    <property type="match status" value="1"/>
</dbReference>
<dbReference type="PANTHER" id="PTHR23176">
    <property type="entry name" value="RHO/RAC/CDC GTPASE-ACTIVATING PROTEIN"/>
    <property type="match status" value="1"/>
</dbReference>
<feature type="domain" description="Rho-GAP" evidence="2">
    <location>
        <begin position="40"/>
        <end position="197"/>
    </location>
</feature>
<dbReference type="GO" id="GO:0007165">
    <property type="term" value="P:signal transduction"/>
    <property type="evidence" value="ECO:0007669"/>
    <property type="project" value="InterPro"/>
</dbReference>
<dbReference type="GO" id="GO:0005096">
    <property type="term" value="F:GTPase activator activity"/>
    <property type="evidence" value="ECO:0007669"/>
    <property type="project" value="UniProtKB-KW"/>
</dbReference>
<evidence type="ECO:0000313" key="4">
    <source>
        <dbReference type="Proteomes" id="UP000546986"/>
    </source>
</evidence>
<sequence>MGAGASLSICKSCSSVQVRHTTNKISPDLQFSRESSTFGVPLETLVQDAQVPSLVAQMVEYLEVFGLERVGIFRIGGSANKIKELRQKYNQGEKVDLINDGDVDSVASLLKLFLKELPVAVFPDNICSGLLKTFQEHKINTTECIENLRQLLSCLPKAHQNLLQFLSAFLLKVSAYSAVNFMTLENLAIVFGPALFK</sequence>
<feature type="non-terminal residue" evidence="3">
    <location>
        <position position="197"/>
    </location>
</feature>
<name>A0A7L1R724_9PASS</name>
<dbReference type="Gene3D" id="1.10.555.10">
    <property type="entry name" value="Rho GTPase activation protein"/>
    <property type="match status" value="1"/>
</dbReference>
<dbReference type="InterPro" id="IPR000198">
    <property type="entry name" value="RhoGAP_dom"/>
</dbReference>
<evidence type="ECO:0000259" key="2">
    <source>
        <dbReference type="PROSITE" id="PS50238"/>
    </source>
</evidence>
<organism evidence="3 4">
    <name type="scientific">Cisticola juncidis</name>
    <dbReference type="NCBI Taxonomy" id="52622"/>
    <lineage>
        <taxon>Eukaryota</taxon>
        <taxon>Metazoa</taxon>
        <taxon>Chordata</taxon>
        <taxon>Craniata</taxon>
        <taxon>Vertebrata</taxon>
        <taxon>Euteleostomi</taxon>
        <taxon>Archelosauria</taxon>
        <taxon>Archosauria</taxon>
        <taxon>Dinosauria</taxon>
        <taxon>Saurischia</taxon>
        <taxon>Theropoda</taxon>
        <taxon>Coelurosauria</taxon>
        <taxon>Aves</taxon>
        <taxon>Neognathae</taxon>
        <taxon>Neoaves</taxon>
        <taxon>Telluraves</taxon>
        <taxon>Australaves</taxon>
        <taxon>Passeriformes</taxon>
        <taxon>Sylvioidea</taxon>
        <taxon>Cisticolidae</taxon>
        <taxon>Cisticola</taxon>
    </lineage>
</organism>
<accession>A0A7L1R724</accession>
<reference evidence="3 4" key="1">
    <citation type="submission" date="2019-09" db="EMBL/GenBank/DDBJ databases">
        <title>Bird 10,000 Genomes (B10K) Project - Family phase.</title>
        <authorList>
            <person name="Zhang G."/>
        </authorList>
    </citation>
    <scope>NUCLEOTIDE SEQUENCE [LARGE SCALE GENOMIC DNA]</scope>
    <source>
        <strain evidence="3">B10K-DU-002-30</strain>
        <tissue evidence="3">Muscle</tissue>
    </source>
</reference>
<dbReference type="SUPFAM" id="SSF48350">
    <property type="entry name" value="GTPase activation domain, GAP"/>
    <property type="match status" value="1"/>
</dbReference>
<dbReference type="PANTHER" id="PTHR23176:SF0">
    <property type="entry name" value="RHO GTPASE ACTIVATING PROTEIN AT 19D, ISOFORM D"/>
    <property type="match status" value="1"/>
</dbReference>
<gene>
    <name evidence="3" type="primary">Fam13a_1</name>
    <name evidence="3" type="ORF">CISJUN_R14044</name>
</gene>
<protein>
    <submittedName>
        <fullName evidence="3">FA13A protein</fullName>
    </submittedName>
</protein>
<dbReference type="InterPro" id="IPR050729">
    <property type="entry name" value="Rho-GAP"/>
</dbReference>
<proteinExistence type="predicted"/>
<dbReference type="GO" id="GO:0005737">
    <property type="term" value="C:cytoplasm"/>
    <property type="evidence" value="ECO:0007669"/>
    <property type="project" value="TreeGrafter"/>
</dbReference>
<dbReference type="EMBL" id="VXBR01012368">
    <property type="protein sequence ID" value="NXO32812.1"/>
    <property type="molecule type" value="Genomic_DNA"/>
</dbReference>
<evidence type="ECO:0000256" key="1">
    <source>
        <dbReference type="ARBA" id="ARBA00022468"/>
    </source>
</evidence>
<dbReference type="Proteomes" id="UP000546986">
    <property type="component" value="Unassembled WGS sequence"/>
</dbReference>
<keyword evidence="4" id="KW-1185">Reference proteome</keyword>
<dbReference type="AlphaFoldDB" id="A0A7L1R724"/>
<feature type="non-terminal residue" evidence="3">
    <location>
        <position position="1"/>
    </location>
</feature>
<evidence type="ECO:0000313" key="3">
    <source>
        <dbReference type="EMBL" id="NXO32812.1"/>
    </source>
</evidence>
<keyword evidence="1" id="KW-0343">GTPase activation</keyword>
<dbReference type="PROSITE" id="PS50238">
    <property type="entry name" value="RHOGAP"/>
    <property type="match status" value="1"/>
</dbReference>
<comment type="caution">
    <text evidence="3">The sequence shown here is derived from an EMBL/GenBank/DDBJ whole genome shotgun (WGS) entry which is preliminary data.</text>
</comment>
<dbReference type="Pfam" id="PF00620">
    <property type="entry name" value="RhoGAP"/>
    <property type="match status" value="1"/>
</dbReference>